<dbReference type="GO" id="GO:0005524">
    <property type="term" value="F:ATP binding"/>
    <property type="evidence" value="ECO:0007669"/>
    <property type="project" value="InterPro"/>
</dbReference>
<evidence type="ECO:0000256" key="6">
    <source>
        <dbReference type="SAM" id="MobiDB-lite"/>
    </source>
</evidence>
<feature type="domain" description="J" evidence="7">
    <location>
        <begin position="34"/>
        <end position="95"/>
    </location>
</feature>
<feature type="domain" description="CR-type" evidence="8">
    <location>
        <begin position="147"/>
        <end position="230"/>
    </location>
</feature>
<dbReference type="InterPro" id="IPR036410">
    <property type="entry name" value="HSP_DnaJ_Cys-rich_dom_sf"/>
</dbReference>
<accession>A0A0G4HKK1</accession>
<evidence type="ECO:0000256" key="4">
    <source>
        <dbReference type="ARBA" id="ARBA00022833"/>
    </source>
</evidence>
<protein>
    <recommendedName>
        <fullName evidence="10">J domain-containing protein</fullName>
    </recommendedName>
</protein>
<dbReference type="CDD" id="cd10747">
    <property type="entry name" value="DnaJ_C"/>
    <property type="match status" value="1"/>
</dbReference>
<dbReference type="FunFam" id="2.10.230.10:FF:000001">
    <property type="entry name" value="DnaJ subfamily A member 2"/>
    <property type="match status" value="1"/>
</dbReference>
<sequence>MFFSGFPGMDGMPGGMGGGMGGMGRPRKEVDNSKFYDILGVPKEASESDIKKAFRKLAIKHHPDKGGDEEKFKEITRAYEVLSDPEKRKAYDEYGEEGLEGQGGADPSDIFEMFFGGGGRRGGPPQKKKCENVGTTIKCTLEDLYNGTTRKLAIQRDRICSECSGVGGDKAFLKSCDGCNGQGVRVEIRQLGPMITQSQSVCPKCRGKGKEMPESKKCKLCTGGGIQKERKVLECHVDKGATHGQKIVFSGEADEKPDMIAGDVIVQIQQVDHALFKRKGADLIMEKEITLVEALTGFSFVLEHLDKRKLAIQSTKDHVVKPGTIHVVKDEGMPNLKNPFLKGRLFIFFKIKFPDPSDLDDKKIKDLKKILPKPTASEPITDEHEHHVVEEIDKDEFERDPRRHGGGAAYDSDDEDEGPGGARRVQCAQQ</sequence>
<evidence type="ECO:0000259" key="7">
    <source>
        <dbReference type="PROSITE" id="PS50076"/>
    </source>
</evidence>
<evidence type="ECO:0000256" key="2">
    <source>
        <dbReference type="ARBA" id="ARBA00022737"/>
    </source>
</evidence>
<dbReference type="VEuPathDB" id="CryptoDB:Cvel_7221"/>
<dbReference type="Gene3D" id="1.10.287.110">
    <property type="entry name" value="DnaJ domain"/>
    <property type="match status" value="1"/>
</dbReference>
<dbReference type="GO" id="GO:0051082">
    <property type="term" value="F:unfolded protein binding"/>
    <property type="evidence" value="ECO:0007669"/>
    <property type="project" value="InterPro"/>
</dbReference>
<dbReference type="Pfam" id="PF01556">
    <property type="entry name" value="DnaJ_C"/>
    <property type="match status" value="1"/>
</dbReference>
<dbReference type="SUPFAM" id="SSF49493">
    <property type="entry name" value="HSP40/DnaJ peptide-binding domain"/>
    <property type="match status" value="2"/>
</dbReference>
<dbReference type="GO" id="GO:0030544">
    <property type="term" value="F:Hsp70 protein binding"/>
    <property type="evidence" value="ECO:0007669"/>
    <property type="project" value="InterPro"/>
</dbReference>
<dbReference type="Pfam" id="PF00684">
    <property type="entry name" value="DnaJ_CXXCXGXG"/>
    <property type="match status" value="1"/>
</dbReference>
<dbReference type="EMBL" id="CDMZ01002967">
    <property type="protein sequence ID" value="CEM44600.1"/>
    <property type="molecule type" value="Genomic_DNA"/>
</dbReference>
<dbReference type="PhylomeDB" id="A0A0G4HKK1"/>
<dbReference type="InterPro" id="IPR018253">
    <property type="entry name" value="DnaJ_domain_CS"/>
</dbReference>
<keyword evidence="4 5" id="KW-0862">Zinc</keyword>
<evidence type="ECO:0000256" key="3">
    <source>
        <dbReference type="ARBA" id="ARBA00022771"/>
    </source>
</evidence>
<reference evidence="9" key="1">
    <citation type="submission" date="2014-11" db="EMBL/GenBank/DDBJ databases">
        <authorList>
            <person name="Otto D Thomas"/>
            <person name="Naeem Raeece"/>
        </authorList>
    </citation>
    <scope>NUCLEOTIDE SEQUENCE</scope>
</reference>
<dbReference type="GO" id="GO:0008270">
    <property type="term" value="F:zinc ion binding"/>
    <property type="evidence" value="ECO:0007669"/>
    <property type="project" value="UniProtKB-KW"/>
</dbReference>
<dbReference type="Gene3D" id="2.60.260.20">
    <property type="entry name" value="Urease metallochaperone UreE, N-terminal domain"/>
    <property type="match status" value="2"/>
</dbReference>
<dbReference type="Gene3D" id="2.10.230.10">
    <property type="entry name" value="Heat shock protein DnaJ, cysteine-rich domain"/>
    <property type="match status" value="1"/>
</dbReference>
<evidence type="ECO:0000256" key="1">
    <source>
        <dbReference type="ARBA" id="ARBA00022723"/>
    </source>
</evidence>
<keyword evidence="2" id="KW-0677">Repeat</keyword>
<dbReference type="PROSITE" id="PS50076">
    <property type="entry name" value="DNAJ_2"/>
    <property type="match status" value="1"/>
</dbReference>
<dbReference type="PROSITE" id="PS51188">
    <property type="entry name" value="ZF_CR"/>
    <property type="match status" value="1"/>
</dbReference>
<dbReference type="InterPro" id="IPR002939">
    <property type="entry name" value="DnaJ_C"/>
</dbReference>
<keyword evidence="3 5" id="KW-0863">Zinc-finger</keyword>
<dbReference type="HAMAP" id="MF_01152">
    <property type="entry name" value="DnaJ"/>
    <property type="match status" value="1"/>
</dbReference>
<organism evidence="9">
    <name type="scientific">Chromera velia CCMP2878</name>
    <dbReference type="NCBI Taxonomy" id="1169474"/>
    <lineage>
        <taxon>Eukaryota</taxon>
        <taxon>Sar</taxon>
        <taxon>Alveolata</taxon>
        <taxon>Colpodellida</taxon>
        <taxon>Chromeraceae</taxon>
        <taxon>Chromera</taxon>
    </lineage>
</organism>
<dbReference type="SUPFAM" id="SSF57938">
    <property type="entry name" value="DnaJ/Hsp40 cysteine-rich domain"/>
    <property type="match status" value="1"/>
</dbReference>
<evidence type="ECO:0000313" key="9">
    <source>
        <dbReference type="EMBL" id="CEM44600.1"/>
    </source>
</evidence>
<dbReference type="GO" id="GO:0009408">
    <property type="term" value="P:response to heat"/>
    <property type="evidence" value="ECO:0007669"/>
    <property type="project" value="InterPro"/>
</dbReference>
<gene>
    <name evidence="9" type="ORF">Cvel_7221</name>
</gene>
<dbReference type="PRINTS" id="PR00625">
    <property type="entry name" value="JDOMAIN"/>
</dbReference>
<proteinExistence type="inferred from homology"/>
<dbReference type="CDD" id="cd10719">
    <property type="entry name" value="DnaJ_zf"/>
    <property type="match status" value="1"/>
</dbReference>
<dbReference type="FunFam" id="2.60.260.20:FF:000003">
    <property type="entry name" value="DnaJ subfamily A member 2"/>
    <property type="match status" value="1"/>
</dbReference>
<dbReference type="Pfam" id="PF00226">
    <property type="entry name" value="DnaJ"/>
    <property type="match status" value="1"/>
</dbReference>
<dbReference type="PROSITE" id="PS00636">
    <property type="entry name" value="DNAJ_1"/>
    <property type="match status" value="1"/>
</dbReference>
<keyword evidence="1 5" id="KW-0479">Metal-binding</keyword>
<evidence type="ECO:0008006" key="10">
    <source>
        <dbReference type="Google" id="ProtNLM"/>
    </source>
</evidence>
<dbReference type="AlphaFoldDB" id="A0A0G4HKK1"/>
<dbReference type="InterPro" id="IPR012724">
    <property type="entry name" value="DnaJ"/>
</dbReference>
<dbReference type="GO" id="GO:0006457">
    <property type="term" value="P:protein folding"/>
    <property type="evidence" value="ECO:0007669"/>
    <property type="project" value="InterPro"/>
</dbReference>
<dbReference type="FunFam" id="1.10.287.110:FF:000041">
    <property type="entry name" value="Chaperone protein DNAj, putative"/>
    <property type="match status" value="1"/>
</dbReference>
<evidence type="ECO:0000256" key="5">
    <source>
        <dbReference type="PROSITE-ProRule" id="PRU00546"/>
    </source>
</evidence>
<evidence type="ECO:0000259" key="8">
    <source>
        <dbReference type="PROSITE" id="PS51188"/>
    </source>
</evidence>
<dbReference type="InterPro" id="IPR001623">
    <property type="entry name" value="DnaJ_domain"/>
</dbReference>
<feature type="zinc finger region" description="CR-type" evidence="5">
    <location>
        <begin position="147"/>
        <end position="230"/>
    </location>
</feature>
<dbReference type="SUPFAM" id="SSF46565">
    <property type="entry name" value="Chaperone J-domain"/>
    <property type="match status" value="1"/>
</dbReference>
<dbReference type="InterPro" id="IPR008971">
    <property type="entry name" value="HSP40/DnaJ_pept-bd"/>
</dbReference>
<dbReference type="SMART" id="SM00271">
    <property type="entry name" value="DnaJ"/>
    <property type="match status" value="1"/>
</dbReference>
<dbReference type="PANTHER" id="PTHR43888">
    <property type="entry name" value="DNAJ-LIKE-2, ISOFORM A-RELATED"/>
    <property type="match status" value="1"/>
</dbReference>
<dbReference type="InterPro" id="IPR036869">
    <property type="entry name" value="J_dom_sf"/>
</dbReference>
<feature type="region of interest" description="Disordered" evidence="6">
    <location>
        <begin position="372"/>
        <end position="430"/>
    </location>
</feature>
<name>A0A0G4HKK1_9ALVE</name>
<dbReference type="InterPro" id="IPR001305">
    <property type="entry name" value="HSP_DnaJ_Cys-rich_dom"/>
</dbReference>
<feature type="compositionally biased region" description="Basic and acidic residues" evidence="6">
    <location>
        <begin position="381"/>
        <end position="403"/>
    </location>
</feature>
<dbReference type="CDD" id="cd06257">
    <property type="entry name" value="DnaJ"/>
    <property type="match status" value="1"/>
</dbReference>
<dbReference type="InterPro" id="IPR044713">
    <property type="entry name" value="DNJA1/2-like"/>
</dbReference>